<evidence type="ECO:0000256" key="6">
    <source>
        <dbReference type="ARBA" id="ARBA00012321"/>
    </source>
</evidence>
<evidence type="ECO:0000256" key="7">
    <source>
        <dbReference type="ARBA" id="ARBA00015047"/>
    </source>
</evidence>
<feature type="active site" description="For OMPdecase activity" evidence="14">
    <location>
        <position position="311"/>
    </location>
</feature>
<dbReference type="NCBIfam" id="TIGR01740">
    <property type="entry name" value="pyrF"/>
    <property type="match status" value="1"/>
</dbReference>
<evidence type="ECO:0000256" key="2">
    <source>
        <dbReference type="ARBA" id="ARBA00004889"/>
    </source>
</evidence>
<dbReference type="InterPro" id="IPR000836">
    <property type="entry name" value="PRTase_dom"/>
</dbReference>
<dbReference type="AlphaFoldDB" id="A0A914LFS9"/>
<evidence type="ECO:0000256" key="8">
    <source>
        <dbReference type="ARBA" id="ARBA00022676"/>
    </source>
</evidence>
<dbReference type="Pfam" id="PF00215">
    <property type="entry name" value="OMPdecase"/>
    <property type="match status" value="1"/>
</dbReference>
<evidence type="ECO:0000256" key="10">
    <source>
        <dbReference type="ARBA" id="ARBA00022793"/>
    </source>
</evidence>
<evidence type="ECO:0000256" key="15">
    <source>
        <dbReference type="PIRSR" id="PIRSR614732-2"/>
    </source>
</evidence>
<keyword evidence="8" id="KW-0328">Glycosyltransferase</keyword>
<dbReference type="SUPFAM" id="SSF51366">
    <property type="entry name" value="Ribulose-phoshate binding barrel"/>
    <property type="match status" value="1"/>
</dbReference>
<feature type="binding site" evidence="15">
    <location>
        <position position="445"/>
    </location>
    <ligand>
        <name>substrate</name>
    </ligand>
</feature>
<feature type="binding site" evidence="15">
    <location>
        <position position="425"/>
    </location>
    <ligand>
        <name>substrate</name>
    </ligand>
</feature>
<feature type="binding site" evidence="15">
    <location>
        <position position="275"/>
    </location>
    <ligand>
        <name>substrate</name>
    </ligand>
</feature>
<comment type="pathway">
    <text evidence="2">Pyrimidine metabolism; UMP biosynthesis via de novo pathway; UMP from orotate: step 1/2.</text>
</comment>
<feature type="domain" description="Orotidine 5'-phosphate decarboxylase" evidence="16">
    <location>
        <begin position="247"/>
        <end position="461"/>
    </location>
</feature>
<dbReference type="WBParaSite" id="Minc3s00469g12868">
    <property type="protein sequence ID" value="Minc3s00469g12868"/>
    <property type="gene ID" value="Minc3s00469g12868"/>
</dbReference>
<evidence type="ECO:0000313" key="18">
    <source>
        <dbReference type="WBParaSite" id="Minc3s00469g12868"/>
    </source>
</evidence>
<evidence type="ECO:0000256" key="3">
    <source>
        <dbReference type="ARBA" id="ARBA00006221"/>
    </source>
</evidence>
<feature type="binding site" evidence="15">
    <location>
        <position position="446"/>
    </location>
    <ligand>
        <name>substrate</name>
    </ligand>
</feature>
<dbReference type="PANTHER" id="PTHR19278:SF9">
    <property type="entry name" value="URIDINE 5'-MONOPHOSPHATE SYNTHASE"/>
    <property type="match status" value="1"/>
</dbReference>
<feature type="active site" description="For OMPdecase activity" evidence="14">
    <location>
        <position position="308"/>
    </location>
</feature>
<dbReference type="InterPro" id="IPR011060">
    <property type="entry name" value="RibuloseP-bd_barrel"/>
</dbReference>
<dbReference type="GO" id="GO:0006207">
    <property type="term" value="P:'de novo' pyrimidine nucleobase biosynthetic process"/>
    <property type="evidence" value="ECO:0007669"/>
    <property type="project" value="InterPro"/>
</dbReference>
<sequence length="474" mass="53591">MDIVLQHLYENKIIQFGEFVLKSGKTSPIYIDLRNLVSLRDARNDTANALYKIILEANIEFDYVIGVPYGAILLSEQIACLFNKPVLLIRKEAKSYGNKEMIIGQFEKGKKVLVIEDVVTTGASILETVAEINKAGLCTEHVFCIVDREQGGPERLRGKGLLLHSLIQMTSILDFLVSKGIIGQERRKEIQQQLLNPSTESIPNINQIITKTTKTFQHLNLLERLKYFTENSFNYKLINLMMKKKTNLCLAVDNFNKEQILKILESAKDFICALKLHCDTIDGWDDEFSAQLQKISNENNFLIFEDRKLADTGNTMILQLEKGLKIAKWADVVTAYPFPGAKTFESLRKEIIESPNYKLSGILLLAELSTEGSKMDANLSVELAEKLGNNLISGFICQKRCSENMGFMYWTPGVSLNKSTDGKGQQWRGPEQAILNDGCDIIIVGRGITEAKNIEEEIKKYREIAWKAYVGEEK</sequence>
<dbReference type="CDD" id="cd04725">
    <property type="entry name" value="OMP_decarboxylase_like"/>
    <property type="match status" value="1"/>
</dbReference>
<evidence type="ECO:0000256" key="13">
    <source>
        <dbReference type="ARBA" id="ARBA00023268"/>
    </source>
</evidence>
<evidence type="ECO:0000256" key="12">
    <source>
        <dbReference type="ARBA" id="ARBA00023239"/>
    </source>
</evidence>
<keyword evidence="17" id="KW-1185">Reference proteome</keyword>
<keyword evidence="11" id="KW-0665">Pyrimidine biosynthesis</keyword>
<protein>
    <recommendedName>
        <fullName evidence="7">Uridine 5'-monophosphate synthase</fullName>
        <ecNumber evidence="5">2.4.2.10</ecNumber>
        <ecNumber evidence="6">4.1.1.23</ecNumber>
    </recommendedName>
</protein>
<reference evidence="18" key="1">
    <citation type="submission" date="2022-11" db="UniProtKB">
        <authorList>
            <consortium name="WormBaseParasite"/>
        </authorList>
    </citation>
    <scope>IDENTIFICATION</scope>
</reference>
<organism evidence="17 18">
    <name type="scientific">Meloidogyne incognita</name>
    <name type="common">Southern root-knot nematode worm</name>
    <name type="synonym">Oxyuris incognita</name>
    <dbReference type="NCBI Taxonomy" id="6306"/>
    <lineage>
        <taxon>Eukaryota</taxon>
        <taxon>Metazoa</taxon>
        <taxon>Ecdysozoa</taxon>
        <taxon>Nematoda</taxon>
        <taxon>Chromadorea</taxon>
        <taxon>Rhabditida</taxon>
        <taxon>Tylenchina</taxon>
        <taxon>Tylenchomorpha</taxon>
        <taxon>Tylenchoidea</taxon>
        <taxon>Meloidogynidae</taxon>
        <taxon>Meloidogyninae</taxon>
        <taxon>Meloidogyne</taxon>
        <taxon>Meloidogyne incognita group</taxon>
    </lineage>
</organism>
<dbReference type="InterPro" id="IPR004467">
    <property type="entry name" value="Or_phspho_trans_dom"/>
</dbReference>
<accession>A0A914LFS9</accession>
<dbReference type="NCBIfam" id="TIGR00336">
    <property type="entry name" value="pyrE"/>
    <property type="match status" value="1"/>
</dbReference>
<evidence type="ECO:0000256" key="5">
    <source>
        <dbReference type="ARBA" id="ARBA00011971"/>
    </source>
</evidence>
<dbReference type="CDD" id="cd06223">
    <property type="entry name" value="PRTases_typeI"/>
    <property type="match status" value="1"/>
</dbReference>
<dbReference type="Gene3D" id="3.40.50.2020">
    <property type="match status" value="1"/>
</dbReference>
<dbReference type="GO" id="GO:0044205">
    <property type="term" value="P:'de novo' UMP biosynthetic process"/>
    <property type="evidence" value="ECO:0007669"/>
    <property type="project" value="InterPro"/>
</dbReference>
<feature type="binding site" evidence="15">
    <location>
        <position position="253"/>
    </location>
    <ligand>
        <name>substrate</name>
    </ligand>
</feature>
<dbReference type="InterPro" id="IPR001754">
    <property type="entry name" value="OMPdeCOase_dom"/>
</dbReference>
<evidence type="ECO:0000256" key="14">
    <source>
        <dbReference type="PIRSR" id="PIRSR614732-1"/>
    </source>
</evidence>
<evidence type="ECO:0000256" key="1">
    <source>
        <dbReference type="ARBA" id="ARBA00004861"/>
    </source>
</evidence>
<dbReference type="EC" id="2.4.2.10" evidence="5"/>
<keyword evidence="10" id="KW-0210">Decarboxylase</keyword>
<comment type="similarity">
    <text evidence="3">In the N-terminal section; belongs to the purine/pyrimidine phosphoribosyltransferase family.</text>
</comment>
<keyword evidence="12" id="KW-0456">Lyase</keyword>
<evidence type="ECO:0000313" key="17">
    <source>
        <dbReference type="Proteomes" id="UP000887563"/>
    </source>
</evidence>
<feature type="binding site" evidence="15">
    <location>
        <position position="369"/>
    </location>
    <ligand>
        <name>substrate</name>
    </ligand>
</feature>
<evidence type="ECO:0000256" key="9">
    <source>
        <dbReference type="ARBA" id="ARBA00022679"/>
    </source>
</evidence>
<dbReference type="Gene3D" id="3.20.20.70">
    <property type="entry name" value="Aldolase class I"/>
    <property type="match status" value="1"/>
</dbReference>
<dbReference type="GO" id="GO:0004590">
    <property type="term" value="F:orotidine-5'-phosphate decarboxylase activity"/>
    <property type="evidence" value="ECO:0007669"/>
    <property type="project" value="UniProtKB-EC"/>
</dbReference>
<evidence type="ECO:0000256" key="4">
    <source>
        <dbReference type="ARBA" id="ARBA00009769"/>
    </source>
</evidence>
<dbReference type="EC" id="4.1.1.23" evidence="6"/>
<dbReference type="InterPro" id="IPR029057">
    <property type="entry name" value="PRTase-like"/>
</dbReference>
<keyword evidence="13" id="KW-0511">Multifunctional enzyme</keyword>
<dbReference type="PANTHER" id="PTHR19278">
    <property type="entry name" value="OROTATE PHOSPHORIBOSYLTRANSFERASE"/>
    <property type="match status" value="1"/>
</dbReference>
<comment type="similarity">
    <text evidence="4">In the C-terminal section; belongs to the OMP decarboxylase family.</text>
</comment>
<dbReference type="GO" id="GO:0004588">
    <property type="term" value="F:orotate phosphoribosyltransferase activity"/>
    <property type="evidence" value="ECO:0007669"/>
    <property type="project" value="UniProtKB-EC"/>
</dbReference>
<dbReference type="Pfam" id="PF00156">
    <property type="entry name" value="Pribosyltran"/>
    <property type="match status" value="1"/>
</dbReference>
<keyword evidence="9" id="KW-0808">Transferase</keyword>
<evidence type="ECO:0000256" key="11">
    <source>
        <dbReference type="ARBA" id="ARBA00022975"/>
    </source>
</evidence>
<dbReference type="InterPro" id="IPR014732">
    <property type="entry name" value="OMPdecase"/>
</dbReference>
<dbReference type="HAMAP" id="MF_01208">
    <property type="entry name" value="PyrE"/>
    <property type="match status" value="1"/>
</dbReference>
<dbReference type="SUPFAM" id="SSF53271">
    <property type="entry name" value="PRTase-like"/>
    <property type="match status" value="1"/>
</dbReference>
<evidence type="ECO:0000259" key="16">
    <source>
        <dbReference type="SMART" id="SM00934"/>
    </source>
</evidence>
<dbReference type="Proteomes" id="UP000887563">
    <property type="component" value="Unplaced"/>
</dbReference>
<name>A0A914LFS9_MELIC</name>
<dbReference type="InterPro" id="IPR023031">
    <property type="entry name" value="OPRT"/>
</dbReference>
<proteinExistence type="inferred from homology"/>
<dbReference type="SMART" id="SM00934">
    <property type="entry name" value="OMPdecase"/>
    <property type="match status" value="1"/>
</dbReference>
<dbReference type="InterPro" id="IPR013785">
    <property type="entry name" value="Aldolase_TIM"/>
</dbReference>
<feature type="active site" description="For OMPdecase activity" evidence="14">
    <location>
        <position position="306"/>
    </location>
</feature>
<comment type="pathway">
    <text evidence="1">Pyrimidine metabolism; UMP biosynthesis via de novo pathway; UMP from orotate: step 2/2.</text>
</comment>